<sequence length="215" mass="22747">MTNGPAIPPIDSAVPVLGVLISGRGSNLHAIIRAIGDGRLAARVGVVISNRPDAGGLEHARTAGIPTAVIEHKRFESRAAFEQALVARLVEAGASVICLAGFMRILSPFFLERAPGPVLNVHPSLLPAFPGVDAQHQAWTHGVKVAGATVHLVTPELDAGPIVAQATVAVLDDDTPASLAARILVEEHRIYTEAITRVLDATWHVEGRRFVCRSR</sequence>
<evidence type="ECO:0000256" key="2">
    <source>
        <dbReference type="ARBA" id="ARBA00022679"/>
    </source>
</evidence>
<dbReference type="EC" id="2.1.2.2" evidence="4"/>
<gene>
    <name evidence="4 6" type="primary">purN</name>
    <name evidence="6" type="ORF">LuPra_00547</name>
</gene>
<dbReference type="Proteomes" id="UP000076079">
    <property type="component" value="Chromosome"/>
</dbReference>
<evidence type="ECO:0000313" key="6">
    <source>
        <dbReference type="EMBL" id="AMY07380.1"/>
    </source>
</evidence>
<accession>A0A143PGI0</accession>
<dbReference type="GO" id="GO:0005829">
    <property type="term" value="C:cytosol"/>
    <property type="evidence" value="ECO:0007669"/>
    <property type="project" value="TreeGrafter"/>
</dbReference>
<feature type="site" description="Raises pKa of active site His" evidence="4">
    <location>
        <position position="158"/>
    </location>
</feature>
<keyword evidence="3 4" id="KW-0658">Purine biosynthesis</keyword>
<comment type="similarity">
    <text evidence="4">Belongs to the GART family.</text>
</comment>
<evidence type="ECO:0000259" key="5">
    <source>
        <dbReference type="Pfam" id="PF00551"/>
    </source>
</evidence>
<dbReference type="GO" id="GO:0004644">
    <property type="term" value="F:phosphoribosylglycinamide formyltransferase activity"/>
    <property type="evidence" value="ECO:0007669"/>
    <property type="project" value="UniProtKB-UniRule"/>
</dbReference>
<proteinExistence type="inferred from homology"/>
<evidence type="ECO:0000256" key="3">
    <source>
        <dbReference type="ARBA" id="ARBA00022755"/>
    </source>
</evidence>
<dbReference type="STRING" id="1855912.LuPra_00547"/>
<feature type="binding site" evidence="4">
    <location>
        <begin position="103"/>
        <end position="106"/>
    </location>
    <ligand>
        <name>(6R)-10-formyltetrahydrofolate</name>
        <dbReference type="ChEBI" id="CHEBI:195366"/>
    </ligand>
</feature>
<feature type="domain" description="Formyl transferase N-terminal" evidence="5">
    <location>
        <begin position="19"/>
        <end position="195"/>
    </location>
</feature>
<dbReference type="UniPathway" id="UPA00074">
    <property type="reaction ID" value="UER00126"/>
</dbReference>
<dbReference type="Gene3D" id="3.40.50.170">
    <property type="entry name" value="Formyl transferase, N-terminal domain"/>
    <property type="match status" value="1"/>
</dbReference>
<dbReference type="PANTHER" id="PTHR43369">
    <property type="entry name" value="PHOSPHORIBOSYLGLYCINAMIDE FORMYLTRANSFERASE"/>
    <property type="match status" value="1"/>
</dbReference>
<feature type="binding site" evidence="4">
    <location>
        <begin position="25"/>
        <end position="27"/>
    </location>
    <ligand>
        <name>N(1)-(5-phospho-beta-D-ribosyl)glycinamide</name>
        <dbReference type="ChEBI" id="CHEBI:143788"/>
    </ligand>
</feature>
<reference evidence="6 7" key="1">
    <citation type="journal article" date="2016" name="Genome Announc.">
        <title>First Complete Genome Sequence of a Subdivision 6 Acidobacterium Strain.</title>
        <authorList>
            <person name="Huang S."/>
            <person name="Vieira S."/>
            <person name="Bunk B."/>
            <person name="Riedel T."/>
            <person name="Sproer C."/>
            <person name="Overmann J."/>
        </authorList>
    </citation>
    <scope>NUCLEOTIDE SEQUENCE [LARGE SCALE GENOMIC DNA]</scope>
    <source>
        <strain evidence="7">DSM 100886 HEG_-6_39</strain>
    </source>
</reference>
<name>A0A143PGI0_LUTPR</name>
<evidence type="ECO:0000256" key="1">
    <source>
        <dbReference type="ARBA" id="ARBA00005054"/>
    </source>
</evidence>
<dbReference type="AlphaFoldDB" id="A0A143PGI0"/>
<dbReference type="CDD" id="cd08645">
    <property type="entry name" value="FMT_core_GART"/>
    <property type="match status" value="1"/>
</dbReference>
<comment type="pathway">
    <text evidence="1 4">Purine metabolism; IMP biosynthesis via de novo pathway; N(2)-formyl-N(1)-(5-phospho-D-ribosyl)glycinamide from N(1)-(5-phospho-D-ribosyl)glycinamide (10-formyl THF route): step 1/1.</text>
</comment>
<dbReference type="Pfam" id="PF00551">
    <property type="entry name" value="Formyl_trans_N"/>
    <property type="match status" value="1"/>
</dbReference>
<dbReference type="NCBIfam" id="TIGR00639">
    <property type="entry name" value="PurN"/>
    <property type="match status" value="1"/>
</dbReference>
<comment type="catalytic activity">
    <reaction evidence="4">
        <text>N(1)-(5-phospho-beta-D-ribosyl)glycinamide + (6R)-10-formyltetrahydrofolate = N(2)-formyl-N(1)-(5-phospho-beta-D-ribosyl)glycinamide + (6S)-5,6,7,8-tetrahydrofolate + H(+)</text>
        <dbReference type="Rhea" id="RHEA:15053"/>
        <dbReference type="ChEBI" id="CHEBI:15378"/>
        <dbReference type="ChEBI" id="CHEBI:57453"/>
        <dbReference type="ChEBI" id="CHEBI:143788"/>
        <dbReference type="ChEBI" id="CHEBI:147286"/>
        <dbReference type="ChEBI" id="CHEBI:195366"/>
        <dbReference type="EC" id="2.1.2.2"/>
    </reaction>
</comment>
<dbReference type="KEGG" id="abac:LuPra_00547"/>
<dbReference type="GO" id="GO:0006189">
    <property type="term" value="P:'de novo' IMP biosynthetic process"/>
    <property type="evidence" value="ECO:0007669"/>
    <property type="project" value="UniProtKB-UniRule"/>
</dbReference>
<dbReference type="SUPFAM" id="SSF53328">
    <property type="entry name" value="Formyltransferase"/>
    <property type="match status" value="1"/>
</dbReference>
<evidence type="ECO:0000256" key="4">
    <source>
        <dbReference type="HAMAP-Rule" id="MF_01930"/>
    </source>
</evidence>
<protein>
    <recommendedName>
        <fullName evidence="4">Phosphoribosylglycinamide formyltransferase</fullName>
        <ecNumber evidence="4">2.1.2.2</ecNumber>
    </recommendedName>
    <alternativeName>
        <fullName evidence="4">5'-phosphoribosylglycinamide transformylase</fullName>
    </alternativeName>
    <alternativeName>
        <fullName evidence="4">GAR transformylase</fullName>
        <shortName evidence="4">GART</shortName>
    </alternativeName>
</protein>
<feature type="binding site" evidence="4">
    <location>
        <position position="78"/>
    </location>
    <ligand>
        <name>(6R)-10-formyltetrahydrofolate</name>
        <dbReference type="ChEBI" id="CHEBI:195366"/>
    </ligand>
</feature>
<feature type="binding site" evidence="4">
    <location>
        <position position="120"/>
    </location>
    <ligand>
        <name>(6R)-10-formyltetrahydrofolate</name>
        <dbReference type="ChEBI" id="CHEBI:195366"/>
    </ligand>
</feature>
<organism evidence="6 7">
    <name type="scientific">Luteitalea pratensis</name>
    <dbReference type="NCBI Taxonomy" id="1855912"/>
    <lineage>
        <taxon>Bacteria</taxon>
        <taxon>Pseudomonadati</taxon>
        <taxon>Acidobacteriota</taxon>
        <taxon>Vicinamibacteria</taxon>
        <taxon>Vicinamibacterales</taxon>
        <taxon>Vicinamibacteraceae</taxon>
        <taxon>Luteitalea</taxon>
    </lineage>
</organism>
<dbReference type="PATRIC" id="fig|1813736.3.peg.575"/>
<dbReference type="InterPro" id="IPR004607">
    <property type="entry name" value="GART"/>
</dbReference>
<dbReference type="PANTHER" id="PTHR43369:SF2">
    <property type="entry name" value="PHOSPHORIBOSYLGLYCINAMIDE FORMYLTRANSFERASE"/>
    <property type="match status" value="1"/>
</dbReference>
<dbReference type="RefSeq" id="WP_234800690.1">
    <property type="nucleotide sequence ID" value="NZ_CP015136.1"/>
</dbReference>
<comment type="function">
    <text evidence="4">Catalyzes the transfer of a formyl group from 10-formyltetrahydrofolate to 5-phospho-ribosyl-glycinamide (GAR), producing 5-phospho-ribosyl-N-formylglycinamide (FGAR) and tetrahydrofolate.</text>
</comment>
<reference evidence="7" key="2">
    <citation type="submission" date="2016-04" db="EMBL/GenBank/DDBJ databases">
        <title>First Complete Genome Sequence of a Subdivision 6 Acidobacterium.</title>
        <authorList>
            <person name="Huang S."/>
            <person name="Vieira S."/>
            <person name="Bunk B."/>
            <person name="Riedel T."/>
            <person name="Sproeer C."/>
            <person name="Overmann J."/>
        </authorList>
    </citation>
    <scope>NUCLEOTIDE SEQUENCE [LARGE SCALE GENOMIC DNA]</scope>
    <source>
        <strain evidence="7">DSM 100886 HEG_-6_39</strain>
    </source>
</reference>
<evidence type="ECO:0000313" key="7">
    <source>
        <dbReference type="Proteomes" id="UP000076079"/>
    </source>
</evidence>
<feature type="active site" description="Proton donor" evidence="4">
    <location>
        <position position="122"/>
    </location>
</feature>
<keyword evidence="7" id="KW-1185">Reference proteome</keyword>
<dbReference type="InterPro" id="IPR036477">
    <property type="entry name" value="Formyl_transf_N_sf"/>
</dbReference>
<keyword evidence="2 4" id="KW-0808">Transferase</keyword>
<dbReference type="HAMAP" id="MF_01930">
    <property type="entry name" value="PurN"/>
    <property type="match status" value="1"/>
</dbReference>
<dbReference type="EMBL" id="CP015136">
    <property type="protein sequence ID" value="AMY07380.1"/>
    <property type="molecule type" value="Genomic_DNA"/>
</dbReference>
<dbReference type="InterPro" id="IPR002376">
    <property type="entry name" value="Formyl_transf_N"/>
</dbReference>